<comment type="caution">
    <text evidence="2">The sequence shown here is derived from an EMBL/GenBank/DDBJ whole genome shotgun (WGS) entry which is preliminary data.</text>
</comment>
<feature type="domain" description="DRBM" evidence="1">
    <location>
        <begin position="12"/>
        <end position="54"/>
    </location>
</feature>
<accession>A0A0F9Q5R6</accession>
<reference evidence="2" key="1">
    <citation type="journal article" date="2015" name="Nature">
        <title>Complex archaea that bridge the gap between prokaryotes and eukaryotes.</title>
        <authorList>
            <person name="Spang A."/>
            <person name="Saw J.H."/>
            <person name="Jorgensen S.L."/>
            <person name="Zaremba-Niedzwiedzka K."/>
            <person name="Martijn J."/>
            <person name="Lind A.E."/>
            <person name="van Eijk R."/>
            <person name="Schleper C."/>
            <person name="Guy L."/>
            <person name="Ettema T.J."/>
        </authorList>
    </citation>
    <scope>NUCLEOTIDE SEQUENCE</scope>
</reference>
<name>A0A0F9Q5R6_9ZZZZ</name>
<dbReference type="PROSITE" id="PS50137">
    <property type="entry name" value="DS_RBD"/>
    <property type="match status" value="1"/>
</dbReference>
<sequence length="79" mass="9195">MQTIIQLNTKRDAISILQELSQNQWKGDFFRPEYIKVNESGPPHNKKFEYKVEVKLNFKTIISIDNTDSFGNVRTFSAS</sequence>
<gene>
    <name evidence="2" type="ORF">LCGC14_0744570</name>
</gene>
<protein>
    <recommendedName>
        <fullName evidence="1">DRBM domain-containing protein</fullName>
    </recommendedName>
</protein>
<dbReference type="InterPro" id="IPR014720">
    <property type="entry name" value="dsRBD_dom"/>
</dbReference>
<dbReference type="AlphaFoldDB" id="A0A0F9Q5R6"/>
<evidence type="ECO:0000313" key="2">
    <source>
        <dbReference type="EMBL" id="KKN39305.1"/>
    </source>
</evidence>
<dbReference type="EMBL" id="LAZR01001771">
    <property type="protein sequence ID" value="KKN39305.1"/>
    <property type="molecule type" value="Genomic_DNA"/>
</dbReference>
<proteinExistence type="predicted"/>
<organism evidence="2">
    <name type="scientific">marine sediment metagenome</name>
    <dbReference type="NCBI Taxonomy" id="412755"/>
    <lineage>
        <taxon>unclassified sequences</taxon>
        <taxon>metagenomes</taxon>
        <taxon>ecological metagenomes</taxon>
    </lineage>
</organism>
<dbReference type="Pfam" id="PF00035">
    <property type="entry name" value="dsrm"/>
    <property type="match status" value="1"/>
</dbReference>
<dbReference type="Gene3D" id="3.30.160.20">
    <property type="match status" value="1"/>
</dbReference>
<dbReference type="SUPFAM" id="SSF54768">
    <property type="entry name" value="dsRNA-binding domain-like"/>
    <property type="match status" value="1"/>
</dbReference>
<evidence type="ECO:0000259" key="1">
    <source>
        <dbReference type="PROSITE" id="PS50137"/>
    </source>
</evidence>